<accession>A0AAU9NSU9</accession>
<dbReference type="InterPro" id="IPR026960">
    <property type="entry name" value="RVT-Znf"/>
</dbReference>
<dbReference type="Pfam" id="PF13966">
    <property type="entry name" value="zf-RVT"/>
    <property type="match status" value="1"/>
</dbReference>
<comment type="caution">
    <text evidence="2">The sequence shown here is derived from an EMBL/GenBank/DDBJ whole genome shotgun (WGS) entry which is preliminary data.</text>
</comment>
<evidence type="ECO:0000259" key="1">
    <source>
        <dbReference type="Pfam" id="PF13966"/>
    </source>
</evidence>
<evidence type="ECO:0000313" key="3">
    <source>
        <dbReference type="Proteomes" id="UP001157418"/>
    </source>
</evidence>
<feature type="domain" description="Reverse transcriptase zinc-binding" evidence="1">
    <location>
        <begin position="2"/>
        <end position="60"/>
    </location>
</feature>
<gene>
    <name evidence="2" type="ORF">LVIROSA_LOCUS27105</name>
</gene>
<name>A0AAU9NSU9_9ASTR</name>
<sequence>MKEVPLKVLCFIWRAKWGRVPSAQALISRGFSNISPNCGYCNHTDEISDHIFIHCDFASAVREWIMRWCGVTLAPINTVEDLLEFASNWSQCPKKHKVFMMICYGLIWCLWKARNDIIFKQVKASPTKIVDDIQALVFFWLKHRGSLGAIRWCDWCISPFACL</sequence>
<dbReference type="PANTHER" id="PTHR33116:SF79">
    <property type="entry name" value="REVERSE TRANSCRIPTASE DOMAIN, ZINC FINGER, CCHC-TYPE-RELATED"/>
    <property type="match status" value="1"/>
</dbReference>
<reference evidence="2 3" key="1">
    <citation type="submission" date="2022-01" db="EMBL/GenBank/DDBJ databases">
        <authorList>
            <person name="Xiong W."/>
            <person name="Schranz E."/>
        </authorList>
    </citation>
    <scope>NUCLEOTIDE SEQUENCE [LARGE SCALE GENOMIC DNA]</scope>
</reference>
<proteinExistence type="predicted"/>
<dbReference type="Proteomes" id="UP001157418">
    <property type="component" value="Unassembled WGS sequence"/>
</dbReference>
<keyword evidence="3" id="KW-1185">Reference proteome</keyword>
<dbReference type="AlphaFoldDB" id="A0AAU9NSU9"/>
<dbReference type="EMBL" id="CAKMRJ010005412">
    <property type="protein sequence ID" value="CAH1441010.1"/>
    <property type="molecule type" value="Genomic_DNA"/>
</dbReference>
<organism evidence="2 3">
    <name type="scientific">Lactuca virosa</name>
    <dbReference type="NCBI Taxonomy" id="75947"/>
    <lineage>
        <taxon>Eukaryota</taxon>
        <taxon>Viridiplantae</taxon>
        <taxon>Streptophyta</taxon>
        <taxon>Embryophyta</taxon>
        <taxon>Tracheophyta</taxon>
        <taxon>Spermatophyta</taxon>
        <taxon>Magnoliopsida</taxon>
        <taxon>eudicotyledons</taxon>
        <taxon>Gunneridae</taxon>
        <taxon>Pentapetalae</taxon>
        <taxon>asterids</taxon>
        <taxon>campanulids</taxon>
        <taxon>Asterales</taxon>
        <taxon>Asteraceae</taxon>
        <taxon>Cichorioideae</taxon>
        <taxon>Cichorieae</taxon>
        <taxon>Lactucinae</taxon>
        <taxon>Lactuca</taxon>
    </lineage>
</organism>
<dbReference type="PANTHER" id="PTHR33116">
    <property type="entry name" value="REVERSE TRANSCRIPTASE ZINC-BINDING DOMAIN-CONTAINING PROTEIN-RELATED-RELATED"/>
    <property type="match status" value="1"/>
</dbReference>
<evidence type="ECO:0000313" key="2">
    <source>
        <dbReference type="EMBL" id="CAH1441010.1"/>
    </source>
</evidence>
<protein>
    <recommendedName>
        <fullName evidence="1">Reverse transcriptase zinc-binding domain-containing protein</fullName>
    </recommendedName>
</protein>